<gene>
    <name evidence="2" type="ORF">Tci_477860</name>
</gene>
<evidence type="ECO:0000256" key="1">
    <source>
        <dbReference type="SAM" id="Coils"/>
    </source>
</evidence>
<proteinExistence type="predicted"/>
<dbReference type="EMBL" id="BKCJ010236591">
    <property type="protein sequence ID" value="GEZ05887.1"/>
    <property type="molecule type" value="Genomic_DNA"/>
</dbReference>
<reference evidence="2" key="1">
    <citation type="journal article" date="2019" name="Sci. Rep.">
        <title>Draft genome of Tanacetum cinerariifolium, the natural source of mosquito coil.</title>
        <authorList>
            <person name="Yamashiro T."/>
            <person name="Shiraishi A."/>
            <person name="Satake H."/>
            <person name="Nakayama K."/>
        </authorList>
    </citation>
    <scope>NUCLEOTIDE SEQUENCE</scope>
</reference>
<keyword evidence="2" id="KW-0808">Transferase</keyword>
<name>A0A699I815_TANCI</name>
<keyword evidence="1" id="KW-0175">Coiled coil</keyword>
<dbReference type="AlphaFoldDB" id="A0A699I815"/>
<evidence type="ECO:0000313" key="2">
    <source>
        <dbReference type="EMBL" id="GEZ05887.1"/>
    </source>
</evidence>
<keyword evidence="2" id="KW-0695">RNA-directed DNA polymerase</keyword>
<keyword evidence="2" id="KW-0548">Nucleotidyltransferase</keyword>
<comment type="caution">
    <text evidence="2">The sequence shown here is derived from an EMBL/GenBank/DDBJ whole genome shotgun (WGS) entry which is preliminary data.</text>
</comment>
<dbReference type="GO" id="GO:0003964">
    <property type="term" value="F:RNA-directed DNA polymerase activity"/>
    <property type="evidence" value="ECO:0007669"/>
    <property type="project" value="UniProtKB-KW"/>
</dbReference>
<sequence length="609" mass="69852">MRQCCCIELFSDYDCKTRYHPGKVNVVVDALSRKERVRAINMTLQVNIFKSIDEGPFQMGTFQETLFEGNEDALHLGPDEPRVYSDLSPKEKERYNADIRATNILLQGLPKDIYTLINHYTDANDIWDNVKMLMEGSELTKEDRESQLVQVNNTRGAGVAGYEGAQNRVGNANSEYFKDKMLLMQAQENGVALDEEHLLFIVGGQDNDVDEDASTAQTMFMANLSFADHVYDEAGLSYDSNILSEVHDHDHYQDAVCEHHKVHEMHEDVQRNYVVDSHADYTSDSNMILYDQYDLIKMKAKALKEQTLASRPMKALTVYPPNTPATLVPRQMITDCLSKDVFYTATDSVLTVFKFSDIHEALNVAQKRIVELESKISNLKNKIQNDDHDVMVKKISKLEVEHLNFQLKYQHLKESFENKKSVTSSDAPTFDLVFVIGQLKDQVQSRGNMIYELREKISRLTKKHSDADPIHDLKALYSQNKELHAKFNAIYDLNKRWRAENEKVKRNNKEVHLDYLKHLMESVATLHEIIKEARVEKPFDSSLASACRYTKHSQELVEYVIGTFPNDFNKGDKHIASTPVTRKKRVTFMDPCKTFCGSFDSCISLSLKL</sequence>
<protein>
    <submittedName>
        <fullName evidence="2">Reverse transcriptase domain-containing protein</fullName>
    </submittedName>
</protein>
<organism evidence="2">
    <name type="scientific">Tanacetum cinerariifolium</name>
    <name type="common">Dalmatian daisy</name>
    <name type="synonym">Chrysanthemum cinerariifolium</name>
    <dbReference type="NCBI Taxonomy" id="118510"/>
    <lineage>
        <taxon>Eukaryota</taxon>
        <taxon>Viridiplantae</taxon>
        <taxon>Streptophyta</taxon>
        <taxon>Embryophyta</taxon>
        <taxon>Tracheophyta</taxon>
        <taxon>Spermatophyta</taxon>
        <taxon>Magnoliopsida</taxon>
        <taxon>eudicotyledons</taxon>
        <taxon>Gunneridae</taxon>
        <taxon>Pentapetalae</taxon>
        <taxon>asterids</taxon>
        <taxon>campanulids</taxon>
        <taxon>Asterales</taxon>
        <taxon>Asteraceae</taxon>
        <taxon>Asteroideae</taxon>
        <taxon>Anthemideae</taxon>
        <taxon>Anthemidinae</taxon>
        <taxon>Tanacetum</taxon>
    </lineage>
</organism>
<feature type="coiled-coil region" evidence="1">
    <location>
        <begin position="362"/>
        <end position="389"/>
    </location>
</feature>
<accession>A0A699I815</accession>